<organism evidence="1 2">
    <name type="scientific">Lasiodiplodia mahajangana</name>
    <dbReference type="NCBI Taxonomy" id="1108764"/>
    <lineage>
        <taxon>Eukaryota</taxon>
        <taxon>Fungi</taxon>
        <taxon>Dikarya</taxon>
        <taxon>Ascomycota</taxon>
        <taxon>Pezizomycotina</taxon>
        <taxon>Dothideomycetes</taxon>
        <taxon>Dothideomycetes incertae sedis</taxon>
        <taxon>Botryosphaeriales</taxon>
        <taxon>Botryosphaeriaceae</taxon>
        <taxon>Lasiodiplodia</taxon>
    </lineage>
</organism>
<name>A0ACC2JES5_9PEZI</name>
<dbReference type="Proteomes" id="UP001153332">
    <property type="component" value="Unassembled WGS sequence"/>
</dbReference>
<proteinExistence type="predicted"/>
<evidence type="ECO:0000313" key="1">
    <source>
        <dbReference type="EMBL" id="KAJ8125713.1"/>
    </source>
</evidence>
<gene>
    <name evidence="1" type="ORF">O1611_g7927</name>
</gene>
<keyword evidence="2" id="KW-1185">Reference proteome</keyword>
<protein>
    <submittedName>
        <fullName evidence="1">Uncharacterized protein</fullName>
    </submittedName>
</protein>
<reference evidence="1" key="1">
    <citation type="submission" date="2022-12" db="EMBL/GenBank/DDBJ databases">
        <title>Genome Sequence of Lasiodiplodia mahajangana.</title>
        <authorList>
            <person name="Buettner E."/>
        </authorList>
    </citation>
    <scope>NUCLEOTIDE SEQUENCE</scope>
    <source>
        <strain evidence="1">VT137</strain>
    </source>
</reference>
<sequence length="526" mass="57925">MADSSKRTSLEKEKPDLELTDVSPVTQLTNDDAEPTEEELSSLRRVCDTIPFTIFFVVVAEVAERFTYRSLTGPLQNYVQNPLHNSFRPGALGKGQSVATAIGYFFQLWCYLTPLLGAFIADTWLGRFKTIFLGTVTALLGIAIIFITSIPAFLERGAGFPGLLVGLVVIGLGAGGIKSNVGPLVAEQYAGRKAFVRKNADGERVIVDPDITVQTIFNRYYWVMNIGSASGLIAVWVELKVGFWAVFLISLSVYAFAVFVLVLGRNKYLTHRPQGSIVARAAHALWTGLRNGRNMDKAKPSYQLQHHGRTDLPWDDQFIDELKVALTACRVFLAAEMNTLGLPNDFLAGSVNPVSILILLPFLDRVLYPALRRMGFAFLPVTRIACGFFVMSGAIALAAGLQSLVYKSPPHSVNFFSILPIYVLTALAEILAFLSSMEYAYTKAPKSMKSLVASINLLLCAVGSALGLALSPTSTYSKVLYQFASLSGIMFLLAIIFYLLFSKYNKEEGRMNQVERDAQDERRDEL</sequence>
<dbReference type="EMBL" id="JAPUUL010002212">
    <property type="protein sequence ID" value="KAJ8125713.1"/>
    <property type="molecule type" value="Genomic_DNA"/>
</dbReference>
<accession>A0ACC2JES5</accession>
<comment type="caution">
    <text evidence="1">The sequence shown here is derived from an EMBL/GenBank/DDBJ whole genome shotgun (WGS) entry which is preliminary data.</text>
</comment>
<evidence type="ECO:0000313" key="2">
    <source>
        <dbReference type="Proteomes" id="UP001153332"/>
    </source>
</evidence>